<dbReference type="EMBL" id="CP032101">
    <property type="protein sequence ID" value="AXX87828.1"/>
    <property type="molecule type" value="Genomic_DNA"/>
</dbReference>
<dbReference type="KEGG" id="amar:AMRN_2113"/>
<evidence type="ECO:0000313" key="5">
    <source>
        <dbReference type="EMBL" id="AXX87828.1"/>
    </source>
</evidence>
<dbReference type="GO" id="GO:0005524">
    <property type="term" value="F:ATP binding"/>
    <property type="evidence" value="ECO:0007669"/>
    <property type="project" value="UniProtKB-KW"/>
</dbReference>
<dbReference type="InterPro" id="IPR003593">
    <property type="entry name" value="AAA+_ATPase"/>
</dbReference>
<dbReference type="Gene3D" id="3.30.450.90">
    <property type="match status" value="1"/>
</dbReference>
<reference evidence="7" key="1">
    <citation type="submission" date="2017-09" db="EMBL/GenBank/DDBJ databases">
        <title>Arcobacter canalis sp. nov., a new species isolated from a water canal contaminated with urban sewage.</title>
        <authorList>
            <person name="Perez-Cataluna A."/>
            <person name="Salas-Masso N."/>
            <person name="Figueras M.J."/>
        </authorList>
    </citation>
    <scope>NUCLEOTIDE SEQUENCE [LARGE SCALE GENOMIC DNA]</scope>
    <source>
        <strain evidence="7">CECT 7727</strain>
    </source>
</reference>
<dbReference type="Proteomes" id="UP000224740">
    <property type="component" value="Unassembled WGS sequence"/>
</dbReference>
<keyword evidence="3" id="KW-0067">ATP-binding</keyword>
<evidence type="ECO:0000259" key="4">
    <source>
        <dbReference type="SMART" id="SM00382"/>
    </source>
</evidence>
<dbReference type="SMART" id="SM00382">
    <property type="entry name" value="AAA"/>
    <property type="match status" value="1"/>
</dbReference>
<evidence type="ECO:0000256" key="3">
    <source>
        <dbReference type="ARBA" id="ARBA00022840"/>
    </source>
</evidence>
<dbReference type="PANTHER" id="PTHR30258">
    <property type="entry name" value="TYPE II SECRETION SYSTEM PROTEIN GSPE-RELATED"/>
    <property type="match status" value="1"/>
</dbReference>
<comment type="similarity">
    <text evidence="1">Belongs to the GSP E family.</text>
</comment>
<dbReference type="RefSeq" id="WP_099309949.1">
    <property type="nucleotide sequence ID" value="NZ_CP032101.1"/>
</dbReference>
<reference evidence="6" key="2">
    <citation type="submission" date="2017-09" db="EMBL/GenBank/DDBJ databases">
        <authorList>
            <person name="Perez-Cataluna A."/>
            <person name="Figueras M.J."/>
            <person name="Salas-Masso N."/>
        </authorList>
    </citation>
    <scope>NUCLEOTIDE SEQUENCE</scope>
    <source>
        <strain evidence="6">CECT 7727</strain>
    </source>
</reference>
<accession>A0A347TMK0</accession>
<evidence type="ECO:0000313" key="8">
    <source>
        <dbReference type="Proteomes" id="UP000264693"/>
    </source>
</evidence>
<dbReference type="CDD" id="cd01129">
    <property type="entry name" value="PulE-GspE-like"/>
    <property type="match status" value="1"/>
</dbReference>
<evidence type="ECO:0000313" key="6">
    <source>
        <dbReference type="EMBL" id="PHO16485.1"/>
    </source>
</evidence>
<sequence length="459" mass="52970">MNKIKEFVIDYELIKKFDINALQKSLILPIYEDDVYSYCAVCKKSDITFAKKCFFNLTSFINIKEEEVLFYLSDFDTRYELYLLYKKSLENLKENSQNHIDKFFKLLLEFSIEKRASDIHIETNEKHLFIRFRIDGKLKHIISFELVFYKVISSIIKLKAKLDITQYRKALDGRINEKLNENSYDFRVSILPTISGESIVLRILDNKSIKKDLKYLEFSKSIYNSLSNISNLTQGLVLVCGPTGSGKTTTLYSILKSFDLDNKKIITVEDPVEYKLDGITQINVNDKLDVSFSSVLKNILRQDPDIIFIGEIRDKLSLQIAIQASLTGHLVLSTIHSNSALNSISRLLDLNSQSYLLSSTLKSIFYQRLVLKVCPDCGFKGCKNCNYTKYQGRTAICEHIKIDEKMSSLIAKNSSNCEYKTYLDSKDYEDIYFDAKNKVKKGLTTLDEVYKVLGFEDEI</sequence>
<evidence type="ECO:0000313" key="7">
    <source>
        <dbReference type="Proteomes" id="UP000224740"/>
    </source>
</evidence>
<proteinExistence type="inferred from homology"/>
<dbReference type="PANTHER" id="PTHR30258:SF1">
    <property type="entry name" value="PROTEIN TRANSPORT PROTEIN HOFB HOMOLOG"/>
    <property type="match status" value="1"/>
</dbReference>
<feature type="domain" description="AAA+ ATPase" evidence="4">
    <location>
        <begin position="233"/>
        <end position="375"/>
    </location>
</feature>
<reference evidence="5 8" key="3">
    <citation type="submission" date="2018-08" db="EMBL/GenBank/DDBJ databases">
        <title>Complete genome of the Arcobacter marinus type strain JCM 15502.</title>
        <authorList>
            <person name="Miller W.G."/>
            <person name="Yee E."/>
            <person name="Huynh S."/>
            <person name="Parker C.T."/>
        </authorList>
    </citation>
    <scope>NUCLEOTIDE SEQUENCE [LARGE SCALE GENOMIC DNA]</scope>
    <source>
        <strain evidence="5 8">JCM 15502</strain>
    </source>
</reference>
<protein>
    <submittedName>
        <fullName evidence="6">Transformation system protein</fullName>
    </submittedName>
    <submittedName>
        <fullName evidence="5">Type II secretion/transformation system, E protein</fullName>
    </submittedName>
</protein>
<dbReference type="SUPFAM" id="SSF52540">
    <property type="entry name" value="P-loop containing nucleoside triphosphate hydrolases"/>
    <property type="match status" value="1"/>
</dbReference>
<dbReference type="AlphaFoldDB" id="A0A347TMK0"/>
<dbReference type="EMBL" id="NXAO01000005">
    <property type="protein sequence ID" value="PHO16485.1"/>
    <property type="molecule type" value="Genomic_DNA"/>
</dbReference>
<keyword evidence="2" id="KW-0547">Nucleotide-binding</keyword>
<dbReference type="InterPro" id="IPR001482">
    <property type="entry name" value="T2SS/T4SS_dom"/>
</dbReference>
<dbReference type="GO" id="GO:0005886">
    <property type="term" value="C:plasma membrane"/>
    <property type="evidence" value="ECO:0007669"/>
    <property type="project" value="TreeGrafter"/>
</dbReference>
<evidence type="ECO:0000256" key="1">
    <source>
        <dbReference type="ARBA" id="ARBA00006611"/>
    </source>
</evidence>
<name>A0A347TMK0_9BACT</name>
<organism evidence="5 8">
    <name type="scientific">Malaciobacter marinus</name>
    <dbReference type="NCBI Taxonomy" id="505249"/>
    <lineage>
        <taxon>Bacteria</taxon>
        <taxon>Pseudomonadati</taxon>
        <taxon>Campylobacterota</taxon>
        <taxon>Epsilonproteobacteria</taxon>
        <taxon>Campylobacterales</taxon>
        <taxon>Arcobacteraceae</taxon>
        <taxon>Malaciobacter</taxon>
    </lineage>
</organism>
<dbReference type="Gene3D" id="3.40.50.300">
    <property type="entry name" value="P-loop containing nucleotide triphosphate hydrolases"/>
    <property type="match status" value="1"/>
</dbReference>
<dbReference type="InterPro" id="IPR027417">
    <property type="entry name" value="P-loop_NTPase"/>
</dbReference>
<dbReference type="Proteomes" id="UP000264693">
    <property type="component" value="Chromosome"/>
</dbReference>
<dbReference type="GO" id="GO:0016887">
    <property type="term" value="F:ATP hydrolysis activity"/>
    <property type="evidence" value="ECO:0007669"/>
    <property type="project" value="TreeGrafter"/>
</dbReference>
<keyword evidence="7" id="KW-1185">Reference proteome</keyword>
<gene>
    <name evidence="5" type="ORF">AMRN_2113</name>
    <name evidence="6" type="ORF">CPH92_00990</name>
</gene>
<dbReference type="Pfam" id="PF00437">
    <property type="entry name" value="T2SSE"/>
    <property type="match status" value="1"/>
</dbReference>
<evidence type="ECO:0000256" key="2">
    <source>
        <dbReference type="ARBA" id="ARBA00022741"/>
    </source>
</evidence>